<feature type="region of interest" description="Disordered" evidence="2">
    <location>
        <begin position="1"/>
        <end position="23"/>
    </location>
</feature>
<feature type="region of interest" description="Disordered" evidence="2">
    <location>
        <begin position="595"/>
        <end position="695"/>
    </location>
</feature>
<dbReference type="EMBL" id="GDIP01234474">
    <property type="protein sequence ID" value="JAI88927.1"/>
    <property type="molecule type" value="Transcribed_RNA"/>
</dbReference>
<dbReference type="SUPFAM" id="SSF46785">
    <property type="entry name" value="Winged helix' DNA-binding domain"/>
    <property type="match status" value="1"/>
</dbReference>
<name>A0A0P4ZLZ9_9CRUS</name>
<dbReference type="OrthoDB" id="10069709at2759"/>
<dbReference type="FunFam" id="1.10.10.10:FF:000422">
    <property type="entry name" value="DNA-binding protein RFX7"/>
    <property type="match status" value="1"/>
</dbReference>
<feature type="region of interest" description="Disordered" evidence="2">
    <location>
        <begin position="1037"/>
        <end position="1056"/>
    </location>
</feature>
<evidence type="ECO:0000256" key="2">
    <source>
        <dbReference type="SAM" id="MobiDB-lite"/>
    </source>
</evidence>
<feature type="region of interest" description="Disordered" evidence="2">
    <location>
        <begin position="310"/>
        <end position="458"/>
    </location>
</feature>
<organism evidence="4">
    <name type="scientific">Daphnia magna</name>
    <dbReference type="NCBI Taxonomy" id="35525"/>
    <lineage>
        <taxon>Eukaryota</taxon>
        <taxon>Metazoa</taxon>
        <taxon>Ecdysozoa</taxon>
        <taxon>Arthropoda</taxon>
        <taxon>Crustacea</taxon>
        <taxon>Branchiopoda</taxon>
        <taxon>Diplostraca</taxon>
        <taxon>Cladocera</taxon>
        <taxon>Anomopoda</taxon>
        <taxon>Daphniidae</taxon>
        <taxon>Daphnia</taxon>
    </lineage>
</organism>
<feature type="compositionally biased region" description="Basic and acidic residues" evidence="2">
    <location>
        <begin position="324"/>
        <end position="344"/>
    </location>
</feature>
<proteinExistence type="predicted"/>
<dbReference type="InterPro" id="IPR036388">
    <property type="entry name" value="WH-like_DNA-bd_sf"/>
</dbReference>
<feature type="compositionally biased region" description="Polar residues" evidence="2">
    <location>
        <begin position="345"/>
        <end position="359"/>
    </location>
</feature>
<dbReference type="PANTHER" id="PTHR12619:SF21">
    <property type="entry name" value="RFX-TYPE WINGED-HELIX DOMAIN-CONTAINING PROTEIN"/>
    <property type="match status" value="1"/>
</dbReference>
<accession>A0A0P4ZLZ9</accession>
<feature type="domain" description="RFX-type winged-helix" evidence="3">
    <location>
        <begin position="150"/>
        <end position="225"/>
    </location>
</feature>
<dbReference type="Gene3D" id="6.10.140.1290">
    <property type="match status" value="1"/>
</dbReference>
<feature type="compositionally biased region" description="Polar residues" evidence="2">
    <location>
        <begin position="798"/>
        <end position="808"/>
    </location>
</feature>
<sequence length="1110" mass="120226">MARTSENGEQESDSAGGVQEKWPIRDGIKQEILIDLDQSSSSIGEKDWSFIPAVPASDISSNNEVVQQTVLFGSNISDPVNKEKIEKLLDSSTNMASKKIVSNLLLEVDKLSDTERLLLYYKLPLGRSTDIDPLRMPLNPLGSRPEIMQTVVWIQTHLEEDVEVSLPKQEVYEEYGAYCTENVIKPLSTADFGKVMKQVFPNVRPRRLGTRGHSRYCYSGLRKKGELSPPILADLFCESETDHQKNAQLQNNQNPAADTPDLLKERACILVREWAEKLLGINFSGMGELANFLVDKLFVDQRSKAATQWNKLRSSHGQSDDENEVKAENGCEQEQMRELKRKLQQEQQHLATRRQSVQSRHSKKTRVSSSTASPLPQAPPAVPLPEETEPRASNKKSCTRSKRKQRGEENKRNVSVDSTEVEGTASTPTSSASTAPNQPAGKVAIPRLTSNRSPRPTSAILLLPSHSQSPSPTISKPKFVAIQPKPLSASDNGLAAPSLPQLKEEETSRQAGPEPQEGSWVEALTHSYDDELARCWSQPGEAITDSLSPKVQNTELSQLRVLLEQNEDWLLCAAAKKKLATSALLERRNVRFETPSTLSDQNGLGNGNSGAVPPSPNTRRMAFNFTPISPRLTPDVPPSPGSSSQPVQLRQLLSNHGGGGGGGVGSPFVSPGQTPVPSSLPPSQPHSRHNSGHIAMTMDTPTSFVTEASSVSNDSAFVSPLNTPLSVNRSRHNSASNLLVNRVRHSSGASITVRHTPYATPSLMNHGQDGLFNASARSRHSSGGSPSLPRSAPLSPLVQSFPQQTEPSGSERIRQDLRRRHVSAGVVLGLSPHQMSASGRVQTTLNNAVPHLWGSDPLAQEIEGLLDSAPSIVNDSVMNRSQSVPLHRMLQQFQSQGITRYETDRNATVSHVSYGRMVVGQGYATASQPSTPFGCGSRNFTYNASATSSPYSYTATPVPAEWNDFNSNANNGDSGTEGFVQLDAAQQELESFDEIISVVYANNHQELAPCLDGLGAEALQEASSANFSQMNFQGSNSAVTNMDSDPSLSCSDNGDGYPLSDLSDSVTLPGLLGPEDLAVTLAALKEAPELNRLVQDVADGQQSVAVPQGM</sequence>
<keyword evidence="1" id="KW-0238">DNA-binding</keyword>
<feature type="compositionally biased region" description="Gly residues" evidence="2">
    <location>
        <begin position="656"/>
        <end position="665"/>
    </location>
</feature>
<dbReference type="EMBL" id="GDIP01212815">
    <property type="protein sequence ID" value="JAJ10587.1"/>
    <property type="molecule type" value="Transcribed_RNA"/>
</dbReference>
<feature type="compositionally biased region" description="Polar residues" evidence="2">
    <location>
        <begin position="1037"/>
        <end position="1052"/>
    </location>
</feature>
<dbReference type="Pfam" id="PF02257">
    <property type="entry name" value="RFX_DNA_binding"/>
    <property type="match status" value="1"/>
</dbReference>
<feature type="compositionally biased region" description="Basic residues" evidence="2">
    <location>
        <begin position="393"/>
        <end position="405"/>
    </location>
</feature>
<dbReference type="Gene3D" id="1.10.10.10">
    <property type="entry name" value="Winged helix-like DNA-binding domain superfamily/Winged helix DNA-binding domain"/>
    <property type="match status" value="1"/>
</dbReference>
<evidence type="ECO:0000256" key="1">
    <source>
        <dbReference type="ARBA" id="ARBA00023125"/>
    </source>
</evidence>
<evidence type="ECO:0000313" key="4">
    <source>
        <dbReference type="EMBL" id="JAJ10587.1"/>
    </source>
</evidence>
<dbReference type="PANTHER" id="PTHR12619">
    <property type="entry name" value="RFX TRANSCRIPTION FACTOR FAMILY"/>
    <property type="match status" value="1"/>
</dbReference>
<dbReference type="PROSITE" id="PS51526">
    <property type="entry name" value="RFX_DBD"/>
    <property type="match status" value="1"/>
</dbReference>
<dbReference type="AlphaFoldDB" id="A0A0P4ZLZ9"/>
<dbReference type="InterPro" id="IPR036390">
    <property type="entry name" value="WH_DNA-bd_sf"/>
</dbReference>
<reference evidence="4" key="1">
    <citation type="submission" date="2015-10" db="EMBL/GenBank/DDBJ databases">
        <title>Daphnia magna gene sets from two clonal populations assembled and annotated with EvidentialGene.</title>
        <authorList>
            <person name="Gilbert D."/>
            <person name="Podicheti R."/>
            <person name="Orsini L."/>
            <person name="Colbourne J."/>
            <person name="Pfrender M."/>
        </authorList>
    </citation>
    <scope>NUCLEOTIDE SEQUENCE</scope>
</reference>
<feature type="compositionally biased region" description="Low complexity" evidence="2">
    <location>
        <begin position="424"/>
        <end position="436"/>
    </location>
</feature>
<dbReference type="GO" id="GO:0000978">
    <property type="term" value="F:RNA polymerase II cis-regulatory region sequence-specific DNA binding"/>
    <property type="evidence" value="ECO:0007669"/>
    <property type="project" value="TreeGrafter"/>
</dbReference>
<dbReference type="InterPro" id="IPR039779">
    <property type="entry name" value="RFX-like"/>
</dbReference>
<feature type="region of interest" description="Disordered" evidence="2">
    <location>
        <begin position="759"/>
        <end position="816"/>
    </location>
</feature>
<dbReference type="InterPro" id="IPR003150">
    <property type="entry name" value="DNA-bd_RFX"/>
</dbReference>
<reference evidence="4" key="2">
    <citation type="submission" date="2015-10" db="EMBL/GenBank/DDBJ databases">
        <authorList>
            <person name="Gilbert D.G."/>
        </authorList>
    </citation>
    <scope>NUCLEOTIDE SEQUENCE</scope>
</reference>
<protein>
    <submittedName>
        <fullName evidence="4">Regulatory factor X domain-containing protein</fullName>
    </submittedName>
</protein>
<dbReference type="GO" id="GO:0000981">
    <property type="term" value="F:DNA-binding transcription factor activity, RNA polymerase II-specific"/>
    <property type="evidence" value="ECO:0007669"/>
    <property type="project" value="TreeGrafter"/>
</dbReference>
<feature type="compositionally biased region" description="Low complexity" evidence="2">
    <location>
        <begin position="781"/>
        <end position="797"/>
    </location>
</feature>
<evidence type="ECO:0000259" key="3">
    <source>
        <dbReference type="PROSITE" id="PS51526"/>
    </source>
</evidence>